<protein>
    <submittedName>
        <fullName evidence="1">Uncharacterized protein</fullName>
    </submittedName>
</protein>
<name>A0A3M7T7G1_BRAPC</name>
<keyword evidence="2" id="KW-1185">Reference proteome</keyword>
<reference evidence="1 2" key="1">
    <citation type="journal article" date="2018" name="Sci. Rep.">
        <title>Genomic signatures of local adaptation to the degree of environmental predictability in rotifers.</title>
        <authorList>
            <person name="Franch-Gras L."/>
            <person name="Hahn C."/>
            <person name="Garcia-Roger E.M."/>
            <person name="Carmona M.J."/>
            <person name="Serra M."/>
            <person name="Gomez A."/>
        </authorList>
    </citation>
    <scope>NUCLEOTIDE SEQUENCE [LARGE SCALE GENOMIC DNA]</scope>
    <source>
        <strain evidence="1">HYR1</strain>
    </source>
</reference>
<dbReference type="EMBL" id="REGN01000178">
    <property type="protein sequence ID" value="RNA43768.1"/>
    <property type="molecule type" value="Genomic_DNA"/>
</dbReference>
<gene>
    <name evidence="1" type="ORF">BpHYR1_031301</name>
</gene>
<dbReference type="Proteomes" id="UP000276133">
    <property type="component" value="Unassembled WGS sequence"/>
</dbReference>
<organism evidence="1 2">
    <name type="scientific">Brachionus plicatilis</name>
    <name type="common">Marine rotifer</name>
    <name type="synonym">Brachionus muelleri</name>
    <dbReference type="NCBI Taxonomy" id="10195"/>
    <lineage>
        <taxon>Eukaryota</taxon>
        <taxon>Metazoa</taxon>
        <taxon>Spiralia</taxon>
        <taxon>Gnathifera</taxon>
        <taxon>Rotifera</taxon>
        <taxon>Eurotatoria</taxon>
        <taxon>Monogononta</taxon>
        <taxon>Pseudotrocha</taxon>
        <taxon>Ploima</taxon>
        <taxon>Brachionidae</taxon>
        <taxon>Brachionus</taxon>
    </lineage>
</organism>
<evidence type="ECO:0000313" key="1">
    <source>
        <dbReference type="EMBL" id="RNA43768.1"/>
    </source>
</evidence>
<dbReference type="AlphaFoldDB" id="A0A3M7T7G1"/>
<evidence type="ECO:0000313" key="2">
    <source>
        <dbReference type="Proteomes" id="UP000276133"/>
    </source>
</evidence>
<accession>A0A3M7T7G1</accession>
<sequence>MVDVRFAEFLCFSCRGVRGEVAFLGAIMTNRPEAPLNCSPLVGGGTGPCRDWSRCPSRPAIERACFCSCCSGCDAKWKEQWAAGVVEEAACLATLDLPSDSARSESCGGS</sequence>
<proteinExistence type="predicted"/>
<comment type="caution">
    <text evidence="1">The sequence shown here is derived from an EMBL/GenBank/DDBJ whole genome shotgun (WGS) entry which is preliminary data.</text>
</comment>